<dbReference type="VEuPathDB" id="TriTrypDB:TcCL_ESM06978"/>
<dbReference type="VEuPathDB" id="TriTrypDB:TCSYLVIO_004886"/>
<sequence>MRQRQRQLRPELLAPAAAKPRTALSSSSLLWARRCAGSSLSGKKQSPVTPFFAALFPAHFAGGDAADDVALRRVSFVRRALLAKGEKAVGGARTAGSKWSAAATAAPSSSVVSLRPWHVIANLKHAVLFAMNDEENSNEKKAGEAEKGCSTLHQDDEDEATCPRKGVKKDEGEKCGDGKRHVAPSEIVRLVRHSIRIVEQKNTRVRVELMMADANAVGGTSRLQEMDDNLREEKDVLRNVLRKVPKEALMSYVLGGDDGMGGAANSTLEPLRFALKQTMRSSAYAFHLTFEALLRQGQDHMAVELFRRWWRHNPHLFPIELGPDLGQDVSSMLSVIRAGGDTTTTLQRDMIFRRLAQIPYKKYTVTSALFTRVMKVALCLGIPALEEEFVLQELIYKGVYMACCASRTGNENGNGQKTETSASHTDLHFHAFQENYEDWLVLIGAIAAAAVLERHAEDFWREKPGGTLYDRLVFSVREEYTTFITKACCPQLIHSSPADFGAATKRGGEPSRPLVVPGWTRLLFTTVLRCYEEAGVFHASPVRRPGNSAALWREIHTRLIRQFPHIFHAANTVTTLLSFAALEEAAVSSLGTCRMSFSGKEEALCRWRLECLSEREERNGGDGTFHEFTQSQALSDDPRTSRRLRARVLTAHSALSTKTMKEESVDKDSSTNDAEMCAQQLHWKHRELFGHALSVSTSQLSIPVFLKSQEVINYAEDAMDELEAARHNVVEIFREHASLPMLRPASHIDVSNPQERRSCGDILAEASQPSMFLFLRLVSLLSLMGEPPVVTTEAGENEGGIRSFSLVECIEEDILPYCHPSVAAFLRRCCATYLSRSGVRGIRALVGEHQKLLEQLTEEAAVGRLLVGVLWGGETDKNNSCSSRRYSFGSGSLAWQVISQHRQVIFCKDGRLLLEMILSHLGTLSLAIPDDYRQLVCLSPYVHCVIADPTDTASNALSALRSELDWNPAPARHVYISLLELLSWVVEAKGKEEAEEGKPKGIQKEQSIDEAEHVSTLNDDSGANLPTLSDTARHWHVVQSFFRRRPLNFKFFSPFLLERICLIFVHSCPDLELIITCLLALCQQQRGGSGADVSAHMDGESSSFFTPRLLTSLCCLLVMNGLTGNSVRQWRHKNGAPSSALSPTCGDAVGKSRLCEWHLSCFERMLPSMGHILKENREGAEGFSAAFCGDGDGLAVGKNETAHLLGSIVLDVLLTDAHWLSLKKDNYYVFLFVSAAELVATKGADEAAVHCKKSSFPLGVVLPSRQMSSSHPSGVRQRVTKLRDALREMGAERRIQIRRSVSPVIRREKGVLEVYSLANDDGEDEDDVVNFFLHSVVGGDGVTTQCSSTWSDTKAEGG</sequence>
<dbReference type="VEuPathDB" id="TriTrypDB:TCDM_04926"/>
<proteinExistence type="predicted"/>
<feature type="compositionally biased region" description="Basic and acidic residues" evidence="1">
    <location>
        <begin position="138"/>
        <end position="147"/>
    </location>
</feature>
<accession>A0A2V2WZJ2</accession>
<dbReference type="VEuPathDB" id="TriTrypDB:TcBrA4_0015970"/>
<evidence type="ECO:0000256" key="1">
    <source>
        <dbReference type="SAM" id="MobiDB-lite"/>
    </source>
</evidence>
<dbReference type="VEuPathDB" id="TriTrypDB:Tc_MARK_3631"/>
<protein>
    <submittedName>
        <fullName evidence="2">Uncharacterized protein</fullName>
    </submittedName>
</protein>
<dbReference type="VEuPathDB" id="TriTrypDB:ECC02_001935"/>
<dbReference type="VEuPathDB" id="TriTrypDB:C3747_40g41"/>
<comment type="caution">
    <text evidence="2">The sequence shown here is derived from an EMBL/GenBank/DDBJ whole genome shotgun (WGS) entry which is preliminary data.</text>
</comment>
<dbReference type="VEuPathDB" id="TriTrypDB:C4B63_48g9"/>
<dbReference type="VEuPathDB" id="TriTrypDB:TcCLB.504021.30"/>
<dbReference type="VEuPathDB" id="TriTrypDB:BCY84_10898"/>
<gene>
    <name evidence="2" type="ORF">C3747_40g41</name>
</gene>
<evidence type="ECO:0000313" key="2">
    <source>
        <dbReference type="EMBL" id="PWV13917.1"/>
    </source>
</evidence>
<dbReference type="VEuPathDB" id="TriTrypDB:TcG_05274"/>
<reference evidence="2 3" key="1">
    <citation type="journal article" date="2018" name="Microb. Genom.">
        <title>Expanding an expanded genome: long-read sequencing of Trypanosoma cruzi.</title>
        <authorList>
            <person name="Berna L."/>
            <person name="Rodriguez M."/>
            <person name="Chiribao M.L."/>
            <person name="Parodi-Talice A."/>
            <person name="Pita S."/>
            <person name="Rijo G."/>
            <person name="Alvarez-Valin F."/>
            <person name="Robello C."/>
        </authorList>
    </citation>
    <scope>NUCLEOTIDE SEQUENCE [LARGE SCALE GENOMIC DNA]</scope>
    <source>
        <strain evidence="2 3">TCC</strain>
    </source>
</reference>
<organism evidence="2 3">
    <name type="scientific">Trypanosoma cruzi</name>
    <dbReference type="NCBI Taxonomy" id="5693"/>
    <lineage>
        <taxon>Eukaryota</taxon>
        <taxon>Discoba</taxon>
        <taxon>Euglenozoa</taxon>
        <taxon>Kinetoplastea</taxon>
        <taxon>Metakinetoplastina</taxon>
        <taxon>Trypanosomatida</taxon>
        <taxon>Trypanosomatidae</taxon>
        <taxon>Trypanosoma</taxon>
        <taxon>Schizotrypanum</taxon>
    </lineage>
</organism>
<dbReference type="VEuPathDB" id="TriTrypDB:TcCLB.507677.129"/>
<name>A0A2V2WZJ2_TRYCR</name>
<dbReference type="EMBL" id="PRFC01000040">
    <property type="protein sequence ID" value="PWV13917.1"/>
    <property type="molecule type" value="Genomic_DNA"/>
</dbReference>
<feature type="compositionally biased region" description="Basic and acidic residues" evidence="1">
    <location>
        <begin position="168"/>
        <end position="179"/>
    </location>
</feature>
<evidence type="ECO:0000313" key="3">
    <source>
        <dbReference type="Proteomes" id="UP000246078"/>
    </source>
</evidence>
<feature type="region of interest" description="Disordered" evidence="1">
    <location>
        <begin position="617"/>
        <end position="640"/>
    </location>
</feature>
<feature type="region of interest" description="Disordered" evidence="1">
    <location>
        <begin position="138"/>
        <end position="179"/>
    </location>
</feature>
<dbReference type="OMA" id="KYEDWLV"/>
<dbReference type="Proteomes" id="UP000246078">
    <property type="component" value="Unassembled WGS sequence"/>
</dbReference>
<dbReference type="OrthoDB" id="246363at2759"/>
<dbReference type="VEuPathDB" id="TriTrypDB:C4B63_48g8"/>